<sequence>MFLKFYGYFLSFVTVIVFGLSFNTAIAQQIVVTEGQNIERDGGTYRNLNTNPANSSDAVAIFVSGTAGNEAVFKGSNLTLLAAAQNPVYLLPNIIAGSNSRVTLINTSMSEGLGILATGPDSIVTMNGGTISSANYAVEAVNSTVYLNNVDIDISNSMRGGLLFPQYGYVRGISTADGASVYLTDGTMTVFSEHSRSVGITNAGTLHLDGTTINMTGGDAAVQSSRLTPVTDENDISLRMQNFSITTLASPEAGKIPNGIFVHENGRVQLNNGVVETLGDPNNNSGPGYALYVSAATVGSTVLNGDQLTLITTGLMADAIYLESNAVVNLTNTDITTGASFTNGLKVADYGTLNLTNGSITLNGSESVAAYAQDNANIKLDNVDVISPANWITAAYASNGSKITIDTSRINLPAETAVGAYATNNSTINLNNTTLRLSGQYTEGLYSGGLSSVNIFNISGSTISVPNNAVFRDEHNSTETFISLTNSSSLSGINVLEVAGKLSLIADNSRLTGGATVASNATMNMNLQNGSEWVINGPNSSPPSSPFAGSTVSTLSVTDSIITFVMSSPEDYHALLVGEGVVTDPSASVYQASGAILRMNTRLDEGWPYQWTDRVLIKGSVSGQTLVIIQPVLGSQGAATDVTPNSASNGISIIQVAGDAREDSFKLLGGYVTAVGSPYQYSLYAYGPGSSNGLPDDNQRTVPGRVSWWDYRLQSVYVEPVIPPVDPGVTDPQHPSTGGGNGGGGAIIIPERVRAVAPQVANYLIAPTALFHAGLQDMSSLHQRLGEIRDDRLTGRNSGTGEFFIRGYGGVYNYKSNRNAYRYGYDADINYAAMQMGGSLYALETQEGILRLGVAGTVGTVSFDPKNVNGTNSTRLDKWSVSAFATYLHNSGFYVDGILSYGAFDGNVSTTYRGKTASLSGQTFSASLEMGYPIHFLNGVVLEPQAQVVYQRLMFDRKLDVDMFEVRLGDIDQVTARVGARLSKTYTQSADSLITVYAKANMLHTFNNSNKVYLGDTFRIGDFGTSIEGGLGVNATVSKNLSVYGDVAYQHRVGKSGVSGVSLTGGLRYSF</sequence>
<reference evidence="2 3" key="1">
    <citation type="submission" date="2024-04" db="EMBL/GenBank/DDBJ databases">
        <title>A novel species isolated from cricket.</title>
        <authorList>
            <person name="Wang H.-C."/>
        </authorList>
    </citation>
    <scope>NUCLEOTIDE SEQUENCE [LARGE SCALE GENOMIC DNA]</scope>
    <source>
        <strain evidence="2 3">WL0021</strain>
    </source>
</reference>
<dbReference type="Pfam" id="PF18883">
    <property type="entry name" value="AC_1"/>
    <property type="match status" value="1"/>
</dbReference>
<accession>A0ABV0BFF9</accession>
<dbReference type="Pfam" id="PF03797">
    <property type="entry name" value="Autotransporter"/>
    <property type="match status" value="1"/>
</dbReference>
<dbReference type="InterPro" id="IPR043990">
    <property type="entry name" value="AC_1"/>
</dbReference>
<evidence type="ECO:0000313" key="2">
    <source>
        <dbReference type="EMBL" id="MEN3929703.1"/>
    </source>
</evidence>
<name>A0ABV0BFF9_9HYPH</name>
<dbReference type="EMBL" id="JBBYXI010000001">
    <property type="protein sequence ID" value="MEN3929703.1"/>
    <property type="molecule type" value="Genomic_DNA"/>
</dbReference>
<dbReference type="InterPro" id="IPR005546">
    <property type="entry name" value="Autotransporte_beta"/>
</dbReference>
<dbReference type="PROSITE" id="PS51208">
    <property type="entry name" value="AUTOTRANSPORTER"/>
    <property type="match status" value="1"/>
</dbReference>
<dbReference type="SUPFAM" id="SSF103515">
    <property type="entry name" value="Autotransporter"/>
    <property type="match status" value="1"/>
</dbReference>
<organism evidence="2 3">
    <name type="scientific">Hohaiivirga grylli</name>
    <dbReference type="NCBI Taxonomy" id="3133970"/>
    <lineage>
        <taxon>Bacteria</taxon>
        <taxon>Pseudomonadati</taxon>
        <taxon>Pseudomonadota</taxon>
        <taxon>Alphaproteobacteria</taxon>
        <taxon>Hyphomicrobiales</taxon>
        <taxon>Methylobacteriaceae</taxon>
        <taxon>Hohaiivirga</taxon>
    </lineage>
</organism>
<dbReference type="InterPro" id="IPR012332">
    <property type="entry name" value="Autotransporter_pectin_lyase_C"/>
</dbReference>
<dbReference type="NCBIfam" id="TIGR01414">
    <property type="entry name" value="autotrans_barl"/>
    <property type="match status" value="1"/>
</dbReference>
<evidence type="ECO:0000313" key="3">
    <source>
        <dbReference type="Proteomes" id="UP001418637"/>
    </source>
</evidence>
<dbReference type="InterPro" id="IPR011050">
    <property type="entry name" value="Pectin_lyase_fold/virulence"/>
</dbReference>
<dbReference type="SUPFAM" id="SSF51126">
    <property type="entry name" value="Pectin lyase-like"/>
    <property type="match status" value="1"/>
</dbReference>
<dbReference type="Gene3D" id="2.40.128.130">
    <property type="entry name" value="Autotransporter beta-domain"/>
    <property type="match status" value="1"/>
</dbReference>
<protein>
    <submittedName>
        <fullName evidence="2">Autotransporter outer membrane beta-barrel domain-containing protein</fullName>
    </submittedName>
</protein>
<dbReference type="Gene3D" id="2.160.20.20">
    <property type="match status" value="1"/>
</dbReference>
<comment type="caution">
    <text evidence="2">The sequence shown here is derived from an EMBL/GenBank/DDBJ whole genome shotgun (WGS) entry which is preliminary data.</text>
</comment>
<gene>
    <name evidence="2" type="ORF">WJT86_01345</name>
</gene>
<proteinExistence type="predicted"/>
<dbReference type="RefSeq" id="WP_346335696.1">
    <property type="nucleotide sequence ID" value="NZ_JBBYXI010000001.1"/>
</dbReference>
<dbReference type="InterPro" id="IPR006315">
    <property type="entry name" value="OM_autotransptr_brl_dom"/>
</dbReference>
<dbReference type="Proteomes" id="UP001418637">
    <property type="component" value="Unassembled WGS sequence"/>
</dbReference>
<keyword evidence="3" id="KW-1185">Reference proteome</keyword>
<evidence type="ECO:0000259" key="1">
    <source>
        <dbReference type="PROSITE" id="PS51208"/>
    </source>
</evidence>
<dbReference type="InterPro" id="IPR036709">
    <property type="entry name" value="Autotransporte_beta_dom_sf"/>
</dbReference>
<feature type="domain" description="Autotransporter" evidence="1">
    <location>
        <begin position="796"/>
        <end position="1071"/>
    </location>
</feature>
<dbReference type="SMART" id="SM00869">
    <property type="entry name" value="Autotransporter"/>
    <property type="match status" value="1"/>
</dbReference>